<dbReference type="EMBL" id="CP014229">
    <property type="protein sequence ID" value="AMD91647.1"/>
    <property type="molecule type" value="Genomic_DNA"/>
</dbReference>
<dbReference type="AlphaFoldDB" id="A0A0X8JN46"/>
<dbReference type="KEGG" id="dfi:AXF13_14920"/>
<accession>A0A0X8JN46</accession>
<dbReference type="Gene3D" id="3.40.1780.10">
    <property type="entry name" value="QueA-like"/>
    <property type="match status" value="2"/>
</dbReference>
<evidence type="ECO:0000256" key="7">
    <source>
        <dbReference type="ARBA" id="ARBA00022785"/>
    </source>
</evidence>
<dbReference type="SUPFAM" id="SSF111337">
    <property type="entry name" value="QueA-like"/>
    <property type="match status" value="1"/>
</dbReference>
<dbReference type="HAMAP" id="MF_00113">
    <property type="entry name" value="QueA"/>
    <property type="match status" value="1"/>
</dbReference>
<reference evidence="15" key="1">
    <citation type="submission" date="2016-02" db="EMBL/GenBank/DDBJ databases">
        <authorList>
            <person name="Holder M.E."/>
            <person name="Ajami N.J."/>
            <person name="Petrosino J.F."/>
        </authorList>
    </citation>
    <scope>NUCLEOTIDE SEQUENCE [LARGE SCALE GENOMIC DNA]</scope>
    <source>
        <strain evidence="15">CCUG 45958</strain>
    </source>
</reference>
<evidence type="ECO:0000256" key="10">
    <source>
        <dbReference type="ARBA" id="ARBA00066503"/>
    </source>
</evidence>
<dbReference type="GO" id="GO:0008616">
    <property type="term" value="P:tRNA queuosine(34) biosynthetic process"/>
    <property type="evidence" value="ECO:0007669"/>
    <property type="project" value="UniProtKB-UniRule"/>
</dbReference>
<name>A0A0X8JN46_9BACT</name>
<evidence type="ECO:0000256" key="5">
    <source>
        <dbReference type="ARBA" id="ARBA00022679"/>
    </source>
</evidence>
<dbReference type="GO" id="GO:0051075">
    <property type="term" value="F:S-adenosylmethionine:tRNA ribosyltransferase-isomerase activity"/>
    <property type="evidence" value="ECO:0007669"/>
    <property type="project" value="UniProtKB-EC"/>
</dbReference>
<proteinExistence type="inferred from homology"/>
<dbReference type="Gene3D" id="2.40.10.240">
    <property type="entry name" value="QueA-like"/>
    <property type="match status" value="1"/>
</dbReference>
<comment type="similarity">
    <text evidence="9 13">Belongs to the QueA family.</text>
</comment>
<dbReference type="InterPro" id="IPR036100">
    <property type="entry name" value="QueA_sf"/>
</dbReference>
<dbReference type="InterPro" id="IPR042119">
    <property type="entry name" value="QueA_dom2"/>
</dbReference>
<keyword evidence="6 13" id="KW-0949">S-adenosyl-L-methionine</keyword>
<dbReference type="Proteomes" id="UP000069241">
    <property type="component" value="Chromosome"/>
</dbReference>
<sequence length="376" mass="41046">MIPDEADFSLSSYRFDLPSEQIAQFPPEERGASRLLVLPRKGASDPRPELRHGMFGDLPDCLPENALIIANNSRVLQARLLGSRGTGGKVEFLLLTPLPLVMERARPDKRLGGTGGAEAFSAEAEGLVRCGGSVREGETFAFGAGISVTVLESGPFGQRRVRLAWQGDLAKGFAATGHIPLPPYIKRADGEEDLSRYQTVYARSDKTGSVAAPTAGLHFTPAMREKLADRGFEWAEVTLYVGYGTFSPVRCEDIRSHRMHREYVEVPEATAAAIARAKAQGRPVVAVGTTSVRTLEGVAELCGRVQPYTGWTDIFLYPGRNFRVVDAVLTNFHLPESSLLMLVSAFAGRERMLAAYAEAVTRGYRFFSYGDAMLIK</sequence>
<comment type="subunit">
    <text evidence="3 13">Monomer.</text>
</comment>
<evidence type="ECO:0000256" key="12">
    <source>
        <dbReference type="ARBA" id="ARBA00076160"/>
    </source>
</evidence>
<dbReference type="UniPathway" id="UPA00392"/>
<dbReference type="STRING" id="44742.AXF13_14920"/>
<gene>
    <name evidence="13" type="primary">queA</name>
    <name evidence="14" type="ORF">AXF13_14920</name>
</gene>
<organism evidence="14 15">
    <name type="scientific">Desulfovibrio fairfieldensis</name>
    <dbReference type="NCBI Taxonomy" id="44742"/>
    <lineage>
        <taxon>Bacteria</taxon>
        <taxon>Pseudomonadati</taxon>
        <taxon>Thermodesulfobacteriota</taxon>
        <taxon>Desulfovibrionia</taxon>
        <taxon>Desulfovibrionales</taxon>
        <taxon>Desulfovibrionaceae</taxon>
        <taxon>Desulfovibrio</taxon>
    </lineage>
</organism>
<comment type="catalytic activity">
    <reaction evidence="8 13">
        <text>7-aminomethyl-7-carbaguanosine(34) in tRNA + S-adenosyl-L-methionine = epoxyqueuosine(34) in tRNA + adenine + L-methionine + 2 H(+)</text>
        <dbReference type="Rhea" id="RHEA:32155"/>
        <dbReference type="Rhea" id="RHEA-COMP:10342"/>
        <dbReference type="Rhea" id="RHEA-COMP:18582"/>
        <dbReference type="ChEBI" id="CHEBI:15378"/>
        <dbReference type="ChEBI" id="CHEBI:16708"/>
        <dbReference type="ChEBI" id="CHEBI:57844"/>
        <dbReference type="ChEBI" id="CHEBI:59789"/>
        <dbReference type="ChEBI" id="CHEBI:82833"/>
        <dbReference type="ChEBI" id="CHEBI:194443"/>
        <dbReference type="EC" id="2.4.99.17"/>
    </reaction>
</comment>
<dbReference type="NCBIfam" id="NF001140">
    <property type="entry name" value="PRK00147.1"/>
    <property type="match status" value="1"/>
</dbReference>
<protein>
    <recommendedName>
        <fullName evidence="11 13">S-adenosylmethionine:tRNA ribosyltransferase-isomerase</fullName>
        <ecNumber evidence="10 13">2.4.99.17</ecNumber>
    </recommendedName>
    <alternativeName>
        <fullName evidence="12 13">Queuosine biosynthesis protein QueA</fullName>
    </alternativeName>
</protein>
<evidence type="ECO:0000256" key="1">
    <source>
        <dbReference type="ARBA" id="ARBA00004496"/>
    </source>
</evidence>
<evidence type="ECO:0000313" key="14">
    <source>
        <dbReference type="EMBL" id="AMD91647.1"/>
    </source>
</evidence>
<dbReference type="InterPro" id="IPR042118">
    <property type="entry name" value="QueA_dom1"/>
</dbReference>
<evidence type="ECO:0000256" key="2">
    <source>
        <dbReference type="ARBA" id="ARBA00004691"/>
    </source>
</evidence>
<dbReference type="FunFam" id="3.40.1780.10:FF:000001">
    <property type="entry name" value="S-adenosylmethionine:tRNA ribosyltransferase-isomerase"/>
    <property type="match status" value="1"/>
</dbReference>
<keyword evidence="4 13" id="KW-0963">Cytoplasm</keyword>
<evidence type="ECO:0000313" key="15">
    <source>
        <dbReference type="Proteomes" id="UP000069241"/>
    </source>
</evidence>
<dbReference type="GO" id="GO:0005737">
    <property type="term" value="C:cytoplasm"/>
    <property type="evidence" value="ECO:0007669"/>
    <property type="project" value="UniProtKB-SubCell"/>
</dbReference>
<keyword evidence="7 13" id="KW-0671">Queuosine biosynthesis</keyword>
<evidence type="ECO:0000256" key="13">
    <source>
        <dbReference type="HAMAP-Rule" id="MF_00113"/>
    </source>
</evidence>
<dbReference type="Pfam" id="PF02547">
    <property type="entry name" value="Queuosine_synth"/>
    <property type="match status" value="1"/>
</dbReference>
<evidence type="ECO:0000256" key="3">
    <source>
        <dbReference type="ARBA" id="ARBA00011245"/>
    </source>
</evidence>
<comment type="pathway">
    <text evidence="2 13">tRNA modification; tRNA-queuosine biosynthesis.</text>
</comment>
<evidence type="ECO:0000256" key="4">
    <source>
        <dbReference type="ARBA" id="ARBA00022490"/>
    </source>
</evidence>
<dbReference type="EC" id="2.4.99.17" evidence="10 13"/>
<dbReference type="NCBIfam" id="TIGR00113">
    <property type="entry name" value="queA"/>
    <property type="match status" value="1"/>
</dbReference>
<dbReference type="PANTHER" id="PTHR30307:SF0">
    <property type="entry name" value="S-ADENOSYLMETHIONINE:TRNA RIBOSYLTRANSFERASE-ISOMERASE"/>
    <property type="match status" value="1"/>
</dbReference>
<dbReference type="InterPro" id="IPR003699">
    <property type="entry name" value="QueA"/>
</dbReference>
<keyword evidence="14" id="KW-0413">Isomerase</keyword>
<evidence type="ECO:0000256" key="8">
    <source>
        <dbReference type="ARBA" id="ARBA00052751"/>
    </source>
</evidence>
<keyword evidence="15" id="KW-1185">Reference proteome</keyword>
<evidence type="ECO:0000256" key="6">
    <source>
        <dbReference type="ARBA" id="ARBA00022691"/>
    </source>
</evidence>
<evidence type="ECO:0000256" key="9">
    <source>
        <dbReference type="ARBA" id="ARBA00061210"/>
    </source>
</evidence>
<comment type="function">
    <text evidence="13">Transfers and isomerizes the ribose moiety from AdoMet to the 7-aminomethyl group of 7-deazaguanine (preQ1-tRNA) to give epoxyqueuosine (oQ-tRNA).</text>
</comment>
<evidence type="ECO:0000256" key="11">
    <source>
        <dbReference type="ARBA" id="ARBA00069325"/>
    </source>
</evidence>
<keyword evidence="5 13" id="KW-0808">Transferase</keyword>
<dbReference type="PANTHER" id="PTHR30307">
    <property type="entry name" value="S-ADENOSYLMETHIONINE:TRNA RIBOSYLTRANSFERASE-ISOMERASE"/>
    <property type="match status" value="1"/>
</dbReference>
<comment type="subcellular location">
    <subcellularLocation>
        <location evidence="1 13">Cytoplasm</location>
    </subcellularLocation>
</comment>
<dbReference type="RefSeq" id="WP_062254948.1">
    <property type="nucleotide sequence ID" value="NZ_CP014229.1"/>
</dbReference>